<evidence type="ECO:0000256" key="6">
    <source>
        <dbReference type="ARBA" id="ARBA00023136"/>
    </source>
</evidence>
<comment type="similarity">
    <text evidence="2">Belongs to the glycosyltransferase 31 family. Beta3-Gal-T subfamily.</text>
</comment>
<accession>A0ABR0E7C5</accession>
<keyword evidence="5" id="KW-1133">Transmembrane helix</keyword>
<dbReference type="PANTHER" id="PTHR23033:SF47">
    <property type="entry name" value="APPLE DOMAIN-CONTAINING PROTEIN-RELATED"/>
    <property type="match status" value="1"/>
</dbReference>
<comment type="subcellular location">
    <subcellularLocation>
        <location evidence="1">Membrane</location>
        <topology evidence="1">Single-pass type II membrane protein</topology>
    </subcellularLocation>
</comment>
<evidence type="ECO:0000256" key="2">
    <source>
        <dbReference type="ARBA" id="ARBA00006462"/>
    </source>
</evidence>
<evidence type="ECO:0000256" key="4">
    <source>
        <dbReference type="ARBA" id="ARBA00022968"/>
    </source>
</evidence>
<evidence type="ECO:0000256" key="5">
    <source>
        <dbReference type="ARBA" id="ARBA00022989"/>
    </source>
</evidence>
<dbReference type="InterPro" id="IPR026050">
    <property type="entry name" value="C1GALT1/C1GALT1_chp1"/>
</dbReference>
<protein>
    <recommendedName>
        <fullName evidence="9">Glycosyltransferase family 31 protein</fullName>
    </recommendedName>
</protein>
<gene>
    <name evidence="7" type="ORF">PRZ48_011793</name>
</gene>
<evidence type="ECO:0008006" key="9">
    <source>
        <dbReference type="Google" id="ProtNLM"/>
    </source>
</evidence>
<evidence type="ECO:0000313" key="8">
    <source>
        <dbReference type="Proteomes" id="UP001305779"/>
    </source>
</evidence>
<evidence type="ECO:0000256" key="3">
    <source>
        <dbReference type="ARBA" id="ARBA00022692"/>
    </source>
</evidence>
<dbReference type="PANTHER" id="PTHR23033">
    <property type="entry name" value="BETA1,3-GALACTOSYLTRANSFERASE"/>
    <property type="match status" value="1"/>
</dbReference>
<dbReference type="Proteomes" id="UP001305779">
    <property type="component" value="Unassembled WGS sequence"/>
</dbReference>
<name>A0ABR0E7C5_ZASCE</name>
<evidence type="ECO:0000256" key="1">
    <source>
        <dbReference type="ARBA" id="ARBA00004606"/>
    </source>
</evidence>
<keyword evidence="4" id="KW-0735">Signal-anchor</keyword>
<keyword evidence="3" id="KW-0812">Transmembrane</keyword>
<dbReference type="EMBL" id="JAXOVC010000009">
    <property type="protein sequence ID" value="KAK4497342.1"/>
    <property type="molecule type" value="Genomic_DNA"/>
</dbReference>
<comment type="caution">
    <text evidence="7">The sequence shown here is derived from an EMBL/GenBank/DDBJ whole genome shotgun (WGS) entry which is preliminary data.</text>
</comment>
<organism evidence="7 8">
    <name type="scientific">Zasmidium cellare</name>
    <name type="common">Wine cellar mold</name>
    <name type="synonym">Racodium cellare</name>
    <dbReference type="NCBI Taxonomy" id="395010"/>
    <lineage>
        <taxon>Eukaryota</taxon>
        <taxon>Fungi</taxon>
        <taxon>Dikarya</taxon>
        <taxon>Ascomycota</taxon>
        <taxon>Pezizomycotina</taxon>
        <taxon>Dothideomycetes</taxon>
        <taxon>Dothideomycetidae</taxon>
        <taxon>Mycosphaerellales</taxon>
        <taxon>Mycosphaerellaceae</taxon>
        <taxon>Zasmidium</taxon>
    </lineage>
</organism>
<reference evidence="7 8" key="1">
    <citation type="journal article" date="2023" name="G3 (Bethesda)">
        <title>A chromosome-level genome assembly of Zasmidium syzygii isolated from banana leaves.</title>
        <authorList>
            <person name="van Westerhoven A.C."/>
            <person name="Mehrabi R."/>
            <person name="Talebi R."/>
            <person name="Steentjes M.B.F."/>
            <person name="Corcolon B."/>
            <person name="Chong P.A."/>
            <person name="Kema G.H.J."/>
            <person name="Seidl M.F."/>
        </authorList>
    </citation>
    <scope>NUCLEOTIDE SEQUENCE [LARGE SCALE GENOMIC DNA]</scope>
    <source>
        <strain evidence="7 8">P124</strain>
    </source>
</reference>
<sequence>MYSSTKKRSTAMRMVNSRKPGPLILLTFIVTLILAFWKLRRDQYASSSSLPPEIANTVYNKKVDPLRCRKLPGAADTLVVMKTGATDFISQVPTHFDTTFLCAPNYIIFSDHDEIFRGQQIHDVLTTVSEGFRNEHPDFEIYRRLSQSGRAALVPHENKQFTFKAVDGDVTGGKGESAGWKLDKWKFLPMYHQTLTLSPGYKWYLFIEPDSAIFWSTVLKYEQRLDHTKPYYMGSQVLIGDLEFAHGGSGYLVSDTALKRVVEYYTSHKEESEKFTEEQWAGDAVAGETFKKADAALTRAWPIIQGDRPGEFPWGRDHGDRPVWCFPVMTWHHMSAADVEEMWEFEQRWIADGGLDNTTTGGYLRYRDVFNDHILPQMKTAKSGWDNGCEDAQHHATDLPSCFRACEKDAECLQYRFDLQTSKCTTSREPRLGKKAVYTEAFVSGWLYARVEQWRRKRPVCERDFWIESND</sequence>
<evidence type="ECO:0000313" key="7">
    <source>
        <dbReference type="EMBL" id="KAK4497342.1"/>
    </source>
</evidence>
<proteinExistence type="inferred from homology"/>
<dbReference type="Gene3D" id="3.90.550.50">
    <property type="match status" value="1"/>
</dbReference>
<keyword evidence="8" id="KW-1185">Reference proteome</keyword>
<keyword evidence="6" id="KW-0472">Membrane</keyword>